<proteinExistence type="predicted"/>
<gene>
    <name evidence="2" type="ORF">FIV01_00675</name>
</gene>
<dbReference type="SUPFAM" id="SSF56784">
    <property type="entry name" value="HAD-like"/>
    <property type="match status" value="1"/>
</dbReference>
<organism evidence="2 3">
    <name type="scientific">Vibrio aquimaris</name>
    <dbReference type="NCBI Taxonomy" id="2587862"/>
    <lineage>
        <taxon>Bacteria</taxon>
        <taxon>Pseudomonadati</taxon>
        <taxon>Pseudomonadota</taxon>
        <taxon>Gammaproteobacteria</taxon>
        <taxon>Vibrionales</taxon>
        <taxon>Vibrionaceae</taxon>
        <taxon>Vibrio</taxon>
    </lineage>
</organism>
<dbReference type="Gene3D" id="3.40.50.1000">
    <property type="entry name" value="HAD superfamily/HAD-like"/>
    <property type="match status" value="1"/>
</dbReference>
<dbReference type="RefSeq" id="WP_246210414.1">
    <property type="nucleotide sequence ID" value="NZ_CBCSDK010000006.1"/>
</dbReference>
<dbReference type="KEGG" id="vaq:FIV01_00675"/>
<evidence type="ECO:0000259" key="1">
    <source>
        <dbReference type="Pfam" id="PF25109"/>
    </source>
</evidence>
<accession>A0A5P9CFZ0</accession>
<feature type="domain" description="Polynucleotide kinase PNKP phosphatase" evidence="1">
    <location>
        <begin position="7"/>
        <end position="154"/>
    </location>
</feature>
<evidence type="ECO:0000313" key="2">
    <source>
        <dbReference type="EMBL" id="QFT24971.1"/>
    </source>
</evidence>
<dbReference type="Pfam" id="PF25109">
    <property type="entry name" value="HAD_PNKP"/>
    <property type="match status" value="1"/>
</dbReference>
<dbReference type="InterPro" id="IPR036412">
    <property type="entry name" value="HAD-like_sf"/>
</dbReference>
<name>A0A5P9CFZ0_9VIBR</name>
<dbReference type="AlphaFoldDB" id="A0A5P9CFZ0"/>
<protein>
    <recommendedName>
        <fullName evidence="1">Polynucleotide kinase PNKP phosphatase domain-containing protein</fullName>
    </recommendedName>
</protein>
<dbReference type="InterPro" id="IPR056782">
    <property type="entry name" value="HAD_PNKP"/>
</dbReference>
<keyword evidence="3" id="KW-1185">Reference proteome</keyword>
<dbReference type="EMBL" id="CP045350">
    <property type="protein sequence ID" value="QFT24971.1"/>
    <property type="molecule type" value="Genomic_DNA"/>
</dbReference>
<reference evidence="2 3" key="1">
    <citation type="submission" date="2019-10" db="EMBL/GenBank/DDBJ databases">
        <title>Complete genome sequence of Vibrio sp. strain THAF100, isolated from non-filtered water from the water column of tank 6 of a marine aquarium containing stony-coral fragments. Water maintained at 26 degree C.</title>
        <authorList>
            <person name="Ruckert C."/>
            <person name="Franco A."/>
            <person name="Kalinowski J."/>
            <person name="Glaeser S."/>
        </authorList>
    </citation>
    <scope>NUCLEOTIDE SEQUENCE [LARGE SCALE GENOMIC DNA]</scope>
    <source>
        <strain evidence="2 3">THAF100</strain>
    </source>
</reference>
<sequence>MKLMPDKTVIVDLDGTLALNKHRSHYIDKSSGRKPDWISYFEACDADLPNQSVIETVNALKKQGYRVHIFSARGDIVRAKTVEWLSLHGVEYDALTMREMDTYTADEILKRFWLLDLYPNYKKDILCVFDDRDKVVKMWRELGLTCFQVAEGNF</sequence>
<dbReference type="Proteomes" id="UP000326936">
    <property type="component" value="Chromosome"/>
</dbReference>
<dbReference type="InterPro" id="IPR023214">
    <property type="entry name" value="HAD_sf"/>
</dbReference>
<evidence type="ECO:0000313" key="3">
    <source>
        <dbReference type="Proteomes" id="UP000326936"/>
    </source>
</evidence>